<gene>
    <name evidence="1" type="ORF">OA50_01444</name>
</gene>
<dbReference type="Pfam" id="PF13704">
    <property type="entry name" value="Glyco_tranf_2_4"/>
    <property type="match status" value="1"/>
</dbReference>
<organism evidence="1 2">
    <name type="scientific">Mameliella alba</name>
    <dbReference type="NCBI Taxonomy" id="561184"/>
    <lineage>
        <taxon>Bacteria</taxon>
        <taxon>Pseudomonadati</taxon>
        <taxon>Pseudomonadota</taxon>
        <taxon>Alphaproteobacteria</taxon>
        <taxon>Rhodobacterales</taxon>
        <taxon>Roseobacteraceae</taxon>
        <taxon>Mameliella</taxon>
    </lineage>
</organism>
<dbReference type="OrthoDB" id="3010234at2"/>
<accession>A0A0B3S5C6</accession>
<dbReference type="EMBL" id="JSUQ01000004">
    <property type="protein sequence ID" value="KHQ54213.1"/>
    <property type="molecule type" value="Genomic_DNA"/>
</dbReference>
<dbReference type="AlphaFoldDB" id="A0A0B3S5C6"/>
<evidence type="ECO:0000313" key="1">
    <source>
        <dbReference type="EMBL" id="KHQ54213.1"/>
    </source>
</evidence>
<reference evidence="1 2" key="1">
    <citation type="submission" date="2014-10" db="EMBL/GenBank/DDBJ databases">
        <title>Genome sequence of Ponticoccus sp. strain UMTAT08 isolated from clonal culture of toxic dinoflagellate Alexandrium tamiyavanichii.</title>
        <authorList>
            <person name="Gan H.Y."/>
            <person name="Muhd D.-D."/>
            <person name="Mohd Noor M.E."/>
            <person name="Yeong Y.S."/>
            <person name="Usup G."/>
        </authorList>
    </citation>
    <scope>NUCLEOTIDE SEQUENCE [LARGE SCALE GENOMIC DNA]</scope>
    <source>
        <strain evidence="1 2">UMTAT08</strain>
    </source>
</reference>
<sequence>METVGIEDAGRLARVVSGEVDPAKLSLFSVMKDEIGFLPAWLAHHRAIGYEQFLIWDDASSDGSFEFLCAQGDVVVMRSDGLGYGSPIRYRDPEGVVRDERLGVYFKIALPALFFDGAYVSYLDADEFLILPPGVGSIREVADRLRAEGAPSAVASVVEFFPASASGLSGRLPESFDGLMAAYPHFQCEQLVALREGAQPELMGKSKTARLFERYGVAPQVVRRGWQRIWMSSRAKKAQQFQKSPRHKTPLVRRDAHSRLTGSHYGNLPPSSEVLLTVAHFVFTAQFADKIDRATAWGAHANAAAKYRYYAQLLERMRGVEDGFLDADSVAYEGPEQLLRCGLMRW</sequence>
<evidence type="ECO:0008006" key="3">
    <source>
        <dbReference type="Google" id="ProtNLM"/>
    </source>
</evidence>
<evidence type="ECO:0000313" key="2">
    <source>
        <dbReference type="Proteomes" id="UP000030960"/>
    </source>
</evidence>
<dbReference type="STRING" id="561184.SAMN05216376_101392"/>
<dbReference type="Proteomes" id="UP000030960">
    <property type="component" value="Unassembled WGS sequence"/>
</dbReference>
<dbReference type="RefSeq" id="WP_043139091.1">
    <property type="nucleotide sequence ID" value="NZ_JSUQ01000004.1"/>
</dbReference>
<name>A0A0B3S5C6_9RHOB</name>
<comment type="caution">
    <text evidence="1">The sequence shown here is derived from an EMBL/GenBank/DDBJ whole genome shotgun (WGS) entry which is preliminary data.</text>
</comment>
<protein>
    <recommendedName>
        <fullName evidence="3">Glycosyl transferase family 2</fullName>
    </recommendedName>
</protein>
<keyword evidence="2" id="KW-1185">Reference proteome</keyword>
<proteinExistence type="predicted"/>